<sequence>MQLETLLGQIDSQDFYLPFSDIIFHGPRRSRFDAVLSCIRSWILPRMENLRQNGEKYLKRAFIDGTKIFHDMLVTKDIIFRFFIDFASSISSPISANIH</sequence>
<protein>
    <submittedName>
        <fullName evidence="1">Uncharacterized protein</fullName>
    </submittedName>
</protein>
<proteinExistence type="predicted"/>
<evidence type="ECO:0000313" key="1">
    <source>
        <dbReference type="EMBL" id="VFK45195.1"/>
    </source>
</evidence>
<reference evidence="1" key="1">
    <citation type="submission" date="2019-02" db="EMBL/GenBank/DDBJ databases">
        <authorList>
            <person name="Gruber-Vodicka R. H."/>
            <person name="Seah K. B. B."/>
        </authorList>
    </citation>
    <scope>NUCLEOTIDE SEQUENCE</scope>
    <source>
        <strain evidence="1">BECK_BZ125</strain>
    </source>
</reference>
<organism evidence="1">
    <name type="scientific">Candidatus Kentrum sp. TC</name>
    <dbReference type="NCBI Taxonomy" id="2126339"/>
    <lineage>
        <taxon>Bacteria</taxon>
        <taxon>Pseudomonadati</taxon>
        <taxon>Pseudomonadota</taxon>
        <taxon>Gammaproteobacteria</taxon>
        <taxon>Candidatus Kentrum</taxon>
    </lineage>
</organism>
<dbReference type="EMBL" id="CAADFT010000044">
    <property type="protein sequence ID" value="VFK45195.1"/>
    <property type="molecule type" value="Genomic_DNA"/>
</dbReference>
<dbReference type="AlphaFoldDB" id="A0A450YUL1"/>
<gene>
    <name evidence="1" type="ORF">BECKTC1821E_GA0114239_104417</name>
</gene>
<accession>A0A450YUL1</accession>
<name>A0A450YUL1_9GAMM</name>